<organism evidence="11 12">
    <name type="scientific">Vibrio tritonius</name>
    <dbReference type="NCBI Taxonomy" id="1435069"/>
    <lineage>
        <taxon>Bacteria</taxon>
        <taxon>Pseudomonadati</taxon>
        <taxon>Pseudomonadota</taxon>
        <taxon>Gammaproteobacteria</taxon>
        <taxon>Vibrionales</taxon>
        <taxon>Vibrionaceae</taxon>
        <taxon>Vibrio</taxon>
    </lineage>
</organism>
<dbReference type="InterPro" id="IPR058240">
    <property type="entry name" value="rSAM_sf"/>
</dbReference>
<dbReference type="PANTHER" id="PTHR30352:SF4">
    <property type="entry name" value="PYRUVATE FORMATE-LYASE 2-ACTIVATING ENZYME"/>
    <property type="match status" value="1"/>
</dbReference>
<proteinExistence type="inferred from homology"/>
<keyword evidence="6" id="KW-0560">Oxidoreductase</keyword>
<dbReference type="InterPro" id="IPR013785">
    <property type="entry name" value="Aldolase_TIM"/>
</dbReference>
<dbReference type="Pfam" id="PF00037">
    <property type="entry name" value="Fer4"/>
    <property type="match status" value="2"/>
</dbReference>
<dbReference type="NCBIfam" id="TIGR02494">
    <property type="entry name" value="PFLE_PFLC"/>
    <property type="match status" value="1"/>
</dbReference>
<evidence type="ECO:0000313" key="12">
    <source>
        <dbReference type="Proteomes" id="UP001199044"/>
    </source>
</evidence>
<dbReference type="SUPFAM" id="SSF102114">
    <property type="entry name" value="Radical SAM enzymes"/>
    <property type="match status" value="1"/>
</dbReference>
<dbReference type="SFLD" id="SFLDS00029">
    <property type="entry name" value="Radical_SAM"/>
    <property type="match status" value="1"/>
</dbReference>
<dbReference type="InterPro" id="IPR012839">
    <property type="entry name" value="Organic_radical_activase"/>
</dbReference>
<feature type="domain" description="Radical SAM core" evidence="10">
    <location>
        <begin position="21"/>
        <end position="300"/>
    </location>
</feature>
<gene>
    <name evidence="11" type="ORF">LDJ79_18890</name>
</gene>
<evidence type="ECO:0000259" key="9">
    <source>
        <dbReference type="PROSITE" id="PS51379"/>
    </source>
</evidence>
<dbReference type="PANTHER" id="PTHR30352">
    <property type="entry name" value="PYRUVATE FORMATE-LYASE-ACTIVATING ENZYME"/>
    <property type="match status" value="1"/>
</dbReference>
<keyword evidence="4" id="KW-0949">S-adenosyl-L-methionine</keyword>
<dbReference type="SFLD" id="SFLDG01118">
    <property type="entry name" value="activating_enzymes__group_2"/>
    <property type="match status" value="1"/>
</dbReference>
<dbReference type="Pfam" id="PF04055">
    <property type="entry name" value="Radical_SAM"/>
    <property type="match status" value="1"/>
</dbReference>
<keyword evidence="7" id="KW-0408">Iron</keyword>
<evidence type="ECO:0000259" key="10">
    <source>
        <dbReference type="PROSITE" id="PS51918"/>
    </source>
</evidence>
<evidence type="ECO:0000256" key="5">
    <source>
        <dbReference type="ARBA" id="ARBA00022723"/>
    </source>
</evidence>
<dbReference type="InterPro" id="IPR017900">
    <property type="entry name" value="4Fe4S_Fe_S_CS"/>
</dbReference>
<comment type="caution">
    <text evidence="11">The sequence shown here is derived from an EMBL/GenBank/DDBJ whole genome shotgun (WGS) entry which is preliminary data.</text>
</comment>
<dbReference type="InterPro" id="IPR040074">
    <property type="entry name" value="BssD/PflA/YjjW"/>
</dbReference>
<keyword evidence="3" id="KW-0004">4Fe-4S</keyword>
<feature type="domain" description="4Fe-4S ferredoxin-type" evidence="9">
    <location>
        <begin position="52"/>
        <end position="78"/>
    </location>
</feature>
<evidence type="ECO:0000313" key="11">
    <source>
        <dbReference type="EMBL" id="MCA2018194.1"/>
    </source>
</evidence>
<dbReference type="PROSITE" id="PS01087">
    <property type="entry name" value="RADICAL_ACTIVATING"/>
    <property type="match status" value="1"/>
</dbReference>
<dbReference type="InterPro" id="IPR007197">
    <property type="entry name" value="rSAM"/>
</dbReference>
<evidence type="ECO:0000256" key="3">
    <source>
        <dbReference type="ARBA" id="ARBA00022485"/>
    </source>
</evidence>
<dbReference type="PROSITE" id="PS00198">
    <property type="entry name" value="4FE4S_FER_1"/>
    <property type="match status" value="1"/>
</dbReference>
<dbReference type="PROSITE" id="PS51379">
    <property type="entry name" value="4FE4S_FER_2"/>
    <property type="match status" value="2"/>
</dbReference>
<keyword evidence="5" id="KW-0479">Metal-binding</keyword>
<dbReference type="PROSITE" id="PS51918">
    <property type="entry name" value="RADICAL_SAM"/>
    <property type="match status" value="1"/>
</dbReference>
<accession>A0ABS7YR68</accession>
<dbReference type="Proteomes" id="UP001199044">
    <property type="component" value="Unassembled WGS sequence"/>
</dbReference>
<protein>
    <submittedName>
        <fullName evidence="11">Glycyl-radical enzyme activating protein</fullName>
    </submittedName>
</protein>
<comment type="similarity">
    <text evidence="2">Belongs to the organic radical-activating enzymes family.</text>
</comment>
<reference evidence="12" key="1">
    <citation type="submission" date="2023-07" db="EMBL/GenBank/DDBJ databases">
        <title>Molecular identification of indigenous halophilic bacteria isolated from red sea cost, biodegradation of synthetic dyes and assessment of degraded metabolite toxicity.</title>
        <authorList>
            <person name="Chaieb K."/>
            <person name="Altayb H.N."/>
        </authorList>
    </citation>
    <scope>NUCLEOTIDE SEQUENCE [LARGE SCALE GENOMIC DNA]</scope>
    <source>
        <strain evidence="12">K20</strain>
    </source>
</reference>
<dbReference type="PIRSF" id="PIRSF000371">
    <property type="entry name" value="PFL_act_enz"/>
    <property type="match status" value="1"/>
</dbReference>
<dbReference type="Gene3D" id="3.20.20.70">
    <property type="entry name" value="Aldolase class I"/>
    <property type="match status" value="1"/>
</dbReference>
<sequence length="305" mass="34259">MNEVNYHAEGTLFNIQRYSIHDGPGIRTIPFFKGCPLSCKWCSNPESQRLKPELMFNSLRCVHCGKCEVVCPHQALSFANRYFVDRDKCHQCGECVAACPTQALEMKGTRMSVAQVVDELKKEENLFRRAGGGVTLSGGEPLAQPEFARELLKACKEKGWHTAIETSAYAPKRVIREIFRFIDVALTDIKAINPFIHREHTGVDNRIILENLLRIAQITQLVVRVPVIPGVNDNVEEIQAITEFAKLLRGVDSLHLLPYHTYGENKYALLGRIYPMGETAPVSEEKMEQLKATVEAQGFECQIGG</sequence>
<dbReference type="CDD" id="cd01335">
    <property type="entry name" value="Radical_SAM"/>
    <property type="match status" value="1"/>
</dbReference>
<evidence type="ECO:0000256" key="2">
    <source>
        <dbReference type="ARBA" id="ARBA00009777"/>
    </source>
</evidence>
<dbReference type="RefSeq" id="WP_225251696.1">
    <property type="nucleotide sequence ID" value="NZ_JAIWIU010000153.1"/>
</dbReference>
<dbReference type="InterPro" id="IPR034457">
    <property type="entry name" value="Organic_radical-activating"/>
</dbReference>
<evidence type="ECO:0000256" key="7">
    <source>
        <dbReference type="ARBA" id="ARBA00023004"/>
    </source>
</evidence>
<evidence type="ECO:0000256" key="4">
    <source>
        <dbReference type="ARBA" id="ARBA00022691"/>
    </source>
</evidence>
<evidence type="ECO:0000256" key="1">
    <source>
        <dbReference type="ARBA" id="ARBA00001966"/>
    </source>
</evidence>
<evidence type="ECO:0000256" key="8">
    <source>
        <dbReference type="ARBA" id="ARBA00023014"/>
    </source>
</evidence>
<dbReference type="EMBL" id="JAIWIU010000153">
    <property type="protein sequence ID" value="MCA2018194.1"/>
    <property type="molecule type" value="Genomic_DNA"/>
</dbReference>
<name>A0ABS7YR68_9VIBR</name>
<dbReference type="SUPFAM" id="SSF54862">
    <property type="entry name" value="4Fe-4S ferredoxins"/>
    <property type="match status" value="1"/>
</dbReference>
<keyword evidence="12" id="KW-1185">Reference proteome</keyword>
<evidence type="ECO:0000256" key="6">
    <source>
        <dbReference type="ARBA" id="ARBA00023002"/>
    </source>
</evidence>
<keyword evidence="8" id="KW-0411">Iron-sulfur</keyword>
<dbReference type="SFLD" id="SFLDG01066">
    <property type="entry name" value="organic_radical-activating_enz"/>
    <property type="match status" value="1"/>
</dbReference>
<feature type="domain" description="4Fe-4S ferredoxin-type" evidence="9">
    <location>
        <begin position="80"/>
        <end position="109"/>
    </location>
</feature>
<dbReference type="InterPro" id="IPR017896">
    <property type="entry name" value="4Fe4S_Fe-S-bd"/>
</dbReference>
<comment type="cofactor">
    <cofactor evidence="1">
        <name>[4Fe-4S] cluster</name>
        <dbReference type="ChEBI" id="CHEBI:49883"/>
    </cofactor>
</comment>
<dbReference type="Gene3D" id="3.30.70.20">
    <property type="match status" value="1"/>
</dbReference>
<dbReference type="InterPro" id="IPR001989">
    <property type="entry name" value="Radical_activat_CS"/>
</dbReference>